<dbReference type="InterPro" id="IPR035906">
    <property type="entry name" value="MetI-like_sf"/>
</dbReference>
<reference evidence="10" key="1">
    <citation type="submission" date="2018-05" db="EMBL/GenBank/DDBJ databases">
        <authorList>
            <person name="Lanie J.A."/>
            <person name="Ng W.-L."/>
            <person name="Kazmierczak K.M."/>
            <person name="Andrzejewski T.M."/>
            <person name="Davidsen T.M."/>
            <person name="Wayne K.J."/>
            <person name="Tettelin H."/>
            <person name="Glass J.I."/>
            <person name="Rusch D."/>
            <person name="Podicherti R."/>
            <person name="Tsui H.-C.T."/>
            <person name="Winkler M.E."/>
        </authorList>
    </citation>
    <scope>NUCLEOTIDE SEQUENCE</scope>
</reference>
<proteinExistence type="predicted"/>
<evidence type="ECO:0000256" key="6">
    <source>
        <dbReference type="ARBA" id="ARBA00023136"/>
    </source>
</evidence>
<dbReference type="CDD" id="cd06261">
    <property type="entry name" value="TM_PBP2"/>
    <property type="match status" value="1"/>
</dbReference>
<dbReference type="Pfam" id="PF00528">
    <property type="entry name" value="BPD_transp_1"/>
    <property type="match status" value="1"/>
</dbReference>
<evidence type="ECO:0000256" key="4">
    <source>
        <dbReference type="ARBA" id="ARBA00022692"/>
    </source>
</evidence>
<feature type="transmembrane region" description="Helical" evidence="8">
    <location>
        <begin position="229"/>
        <end position="248"/>
    </location>
</feature>
<dbReference type="PROSITE" id="PS50928">
    <property type="entry name" value="ABC_TM1"/>
    <property type="match status" value="1"/>
</dbReference>
<keyword evidence="2" id="KW-0813">Transport</keyword>
<feature type="transmembrane region" description="Helical" evidence="8">
    <location>
        <begin position="255"/>
        <end position="277"/>
    </location>
</feature>
<feature type="region of interest" description="Disordered" evidence="7">
    <location>
        <begin position="1"/>
        <end position="25"/>
    </location>
</feature>
<feature type="compositionally biased region" description="Pro residues" evidence="7">
    <location>
        <begin position="1"/>
        <end position="11"/>
    </location>
</feature>
<dbReference type="Gene3D" id="1.10.3720.10">
    <property type="entry name" value="MetI-like"/>
    <property type="match status" value="1"/>
</dbReference>
<evidence type="ECO:0000256" key="2">
    <source>
        <dbReference type="ARBA" id="ARBA00022448"/>
    </source>
</evidence>
<name>A0A382ACX9_9ZZZZ</name>
<evidence type="ECO:0000256" key="5">
    <source>
        <dbReference type="ARBA" id="ARBA00022989"/>
    </source>
</evidence>
<feature type="transmembrane region" description="Helical" evidence="8">
    <location>
        <begin position="144"/>
        <end position="172"/>
    </location>
</feature>
<dbReference type="PANTHER" id="PTHR30043:SF1">
    <property type="entry name" value="ABC TRANSPORT SYSTEM PERMEASE PROTEIN P69"/>
    <property type="match status" value="1"/>
</dbReference>
<evidence type="ECO:0000256" key="8">
    <source>
        <dbReference type="SAM" id="Phobius"/>
    </source>
</evidence>
<dbReference type="NCBIfam" id="TIGR01097">
    <property type="entry name" value="PhnE"/>
    <property type="match status" value="1"/>
</dbReference>
<dbReference type="GO" id="GO:0015416">
    <property type="term" value="F:ABC-type phosphonate transporter activity"/>
    <property type="evidence" value="ECO:0007669"/>
    <property type="project" value="InterPro"/>
</dbReference>
<keyword evidence="5 8" id="KW-1133">Transmembrane helix</keyword>
<feature type="compositionally biased region" description="Polar residues" evidence="7">
    <location>
        <begin position="14"/>
        <end position="23"/>
    </location>
</feature>
<comment type="subcellular location">
    <subcellularLocation>
        <location evidence="1">Cell membrane</location>
        <topology evidence="1">Multi-pass membrane protein</topology>
    </subcellularLocation>
</comment>
<evidence type="ECO:0000256" key="7">
    <source>
        <dbReference type="SAM" id="MobiDB-lite"/>
    </source>
</evidence>
<evidence type="ECO:0000256" key="3">
    <source>
        <dbReference type="ARBA" id="ARBA00022475"/>
    </source>
</evidence>
<evidence type="ECO:0000313" key="10">
    <source>
        <dbReference type="EMBL" id="SVA99376.1"/>
    </source>
</evidence>
<dbReference type="EMBL" id="UINC01024871">
    <property type="protein sequence ID" value="SVA99376.1"/>
    <property type="molecule type" value="Genomic_DNA"/>
</dbReference>
<protein>
    <recommendedName>
        <fullName evidence="9">ABC transmembrane type-1 domain-containing protein</fullName>
    </recommendedName>
</protein>
<sequence length="282" mass="30614">MTDIPTNPPDPGASGQQTSTFPANWSPPPFIKNPLLRWGLLLGLILYLFLSIGSLDVNWHRIYVGLDRGAKFVYGFMNPNFAGRWTDISEGMIESLVMTVTSTAIGIAISIPIGFGAARNLAPLPVYLFCRGIIALSRSFQEIIVAILFVAIFGFGPLAGVLTLSFATIGFLSKLLAEDIESIDKSQAEAVRATGSAWWQWLNYGIQPQVMPRLIGLSLYRLDINFRESAVVGLVGAGGIGATLNTAFDRYEYDTAAAILILIIGIVMLSEYISGYIRTGVQ</sequence>
<keyword evidence="3" id="KW-1003">Cell membrane</keyword>
<dbReference type="PANTHER" id="PTHR30043">
    <property type="entry name" value="PHOSPHONATES TRANSPORT SYSTEM PERMEASE PROTEIN"/>
    <property type="match status" value="1"/>
</dbReference>
<gene>
    <name evidence="10" type="ORF">METZ01_LOCUS152230</name>
</gene>
<evidence type="ECO:0000256" key="1">
    <source>
        <dbReference type="ARBA" id="ARBA00004651"/>
    </source>
</evidence>
<dbReference type="SUPFAM" id="SSF161098">
    <property type="entry name" value="MetI-like"/>
    <property type="match status" value="1"/>
</dbReference>
<dbReference type="InterPro" id="IPR000515">
    <property type="entry name" value="MetI-like"/>
</dbReference>
<dbReference type="AlphaFoldDB" id="A0A382ACX9"/>
<organism evidence="10">
    <name type="scientific">marine metagenome</name>
    <dbReference type="NCBI Taxonomy" id="408172"/>
    <lineage>
        <taxon>unclassified sequences</taxon>
        <taxon>metagenomes</taxon>
        <taxon>ecological metagenomes</taxon>
    </lineage>
</organism>
<keyword evidence="6 8" id="KW-0472">Membrane</keyword>
<feature type="transmembrane region" description="Helical" evidence="8">
    <location>
        <begin position="35"/>
        <end position="55"/>
    </location>
</feature>
<evidence type="ECO:0000259" key="9">
    <source>
        <dbReference type="PROSITE" id="PS50928"/>
    </source>
</evidence>
<feature type="domain" description="ABC transmembrane type-1" evidence="9">
    <location>
        <begin position="92"/>
        <end position="274"/>
    </location>
</feature>
<accession>A0A382ACX9</accession>
<feature type="transmembrane region" description="Helical" evidence="8">
    <location>
        <begin position="96"/>
        <end position="115"/>
    </location>
</feature>
<dbReference type="InterPro" id="IPR005769">
    <property type="entry name" value="PhnE/PtxC"/>
</dbReference>
<dbReference type="GO" id="GO:0005886">
    <property type="term" value="C:plasma membrane"/>
    <property type="evidence" value="ECO:0007669"/>
    <property type="project" value="UniProtKB-SubCell"/>
</dbReference>
<keyword evidence="4 8" id="KW-0812">Transmembrane</keyword>